<evidence type="ECO:0000256" key="5">
    <source>
        <dbReference type="PIRSR" id="PIRSR000239-1"/>
    </source>
</evidence>
<dbReference type="InterPro" id="IPR013766">
    <property type="entry name" value="Thioredoxin_domain"/>
</dbReference>
<keyword evidence="8" id="KW-1185">Reference proteome</keyword>
<protein>
    <submittedName>
        <fullName evidence="7">Peroxiredoxin</fullName>
    </submittedName>
</protein>
<dbReference type="SUPFAM" id="SSF52833">
    <property type="entry name" value="Thioredoxin-like"/>
    <property type="match status" value="1"/>
</dbReference>
<dbReference type="EMBL" id="VFRA01000001">
    <property type="protein sequence ID" value="TQO21169.1"/>
    <property type="molecule type" value="Genomic_DNA"/>
</dbReference>
<sequence>MTIAVGDRAPHFELKNQHGQRVQLGALLEKEPVMLVFLPLAFSVTCTSEVEALQRERKRFVDAGLTVIVVSVDSTATLRAWADTGGYEFSFLSDFWPHGAVAQSFGVLREDRGFASRTSFLIDRSSVIRCIIEAPLDGVREFAAYEDAISVMEVAEWS</sequence>
<gene>
    <name evidence="7" type="ORF">FB472_2844</name>
</gene>
<dbReference type="InterPro" id="IPR050455">
    <property type="entry name" value="Tpx_Peroxidase_subfamily"/>
</dbReference>
<keyword evidence="1" id="KW-0575">Peroxidase</keyword>
<dbReference type="PANTHER" id="PTHR43110">
    <property type="entry name" value="THIOL PEROXIDASE"/>
    <property type="match status" value="1"/>
</dbReference>
<feature type="active site" description="Cysteine sulfenic acid (-SOH) intermediate; for peroxidase activity" evidence="5">
    <location>
        <position position="46"/>
    </location>
</feature>
<dbReference type="Gene3D" id="3.40.30.10">
    <property type="entry name" value="Glutaredoxin"/>
    <property type="match status" value="1"/>
</dbReference>
<dbReference type="Proteomes" id="UP000316560">
    <property type="component" value="Unassembled WGS sequence"/>
</dbReference>
<organism evidence="7 8">
    <name type="scientific">Rhodoglobus vestalii</name>
    <dbReference type="NCBI Taxonomy" id="193384"/>
    <lineage>
        <taxon>Bacteria</taxon>
        <taxon>Bacillati</taxon>
        <taxon>Actinomycetota</taxon>
        <taxon>Actinomycetes</taxon>
        <taxon>Micrococcales</taxon>
        <taxon>Microbacteriaceae</taxon>
        <taxon>Rhodoglobus</taxon>
    </lineage>
</organism>
<dbReference type="AlphaFoldDB" id="A0A8H2K9L8"/>
<dbReference type="RefSeq" id="WP_141991359.1">
    <property type="nucleotide sequence ID" value="NZ_VFRA01000001.1"/>
</dbReference>
<dbReference type="PIRSF" id="PIRSF000239">
    <property type="entry name" value="AHPC"/>
    <property type="match status" value="1"/>
</dbReference>
<dbReference type="PROSITE" id="PS51352">
    <property type="entry name" value="THIOREDOXIN_2"/>
    <property type="match status" value="1"/>
</dbReference>
<evidence type="ECO:0000259" key="6">
    <source>
        <dbReference type="PROSITE" id="PS51352"/>
    </source>
</evidence>
<dbReference type="InterPro" id="IPR036249">
    <property type="entry name" value="Thioredoxin-like_sf"/>
</dbReference>
<evidence type="ECO:0000313" key="7">
    <source>
        <dbReference type="EMBL" id="TQO21169.1"/>
    </source>
</evidence>
<keyword evidence="3" id="KW-0560">Oxidoreductase</keyword>
<keyword evidence="2" id="KW-0049">Antioxidant</keyword>
<evidence type="ECO:0000256" key="3">
    <source>
        <dbReference type="ARBA" id="ARBA00023002"/>
    </source>
</evidence>
<accession>A0A8H2K9L8</accession>
<dbReference type="OrthoDB" id="9812811at2"/>
<evidence type="ECO:0000256" key="1">
    <source>
        <dbReference type="ARBA" id="ARBA00022559"/>
    </source>
</evidence>
<dbReference type="PANTHER" id="PTHR43110:SF1">
    <property type="entry name" value="THIOL PEROXIDASE"/>
    <property type="match status" value="1"/>
</dbReference>
<reference evidence="7 8" key="1">
    <citation type="submission" date="2019-06" db="EMBL/GenBank/DDBJ databases">
        <title>Sequencing the genomes of 1000 actinobacteria strains.</title>
        <authorList>
            <person name="Klenk H.-P."/>
        </authorList>
    </citation>
    <scope>NUCLEOTIDE SEQUENCE [LARGE SCALE GENOMIC DNA]</scope>
    <source>
        <strain evidence="7 8">DSM 21947</strain>
    </source>
</reference>
<evidence type="ECO:0000256" key="4">
    <source>
        <dbReference type="ARBA" id="ARBA00023284"/>
    </source>
</evidence>
<evidence type="ECO:0000313" key="8">
    <source>
        <dbReference type="Proteomes" id="UP000316560"/>
    </source>
</evidence>
<proteinExistence type="predicted"/>
<dbReference type="GO" id="GO:0004601">
    <property type="term" value="F:peroxidase activity"/>
    <property type="evidence" value="ECO:0007669"/>
    <property type="project" value="UniProtKB-KW"/>
</dbReference>
<feature type="domain" description="Thioredoxin" evidence="6">
    <location>
        <begin position="3"/>
        <end position="154"/>
    </location>
</feature>
<evidence type="ECO:0000256" key="2">
    <source>
        <dbReference type="ARBA" id="ARBA00022862"/>
    </source>
</evidence>
<dbReference type="InterPro" id="IPR024706">
    <property type="entry name" value="Peroxiredoxin_AhpC-typ"/>
</dbReference>
<dbReference type="InterPro" id="IPR000866">
    <property type="entry name" value="AhpC/TSA"/>
</dbReference>
<dbReference type="Pfam" id="PF00578">
    <property type="entry name" value="AhpC-TSA"/>
    <property type="match status" value="1"/>
</dbReference>
<keyword evidence="4" id="KW-0676">Redox-active center</keyword>
<name>A0A8H2K9L8_9MICO</name>
<comment type="caution">
    <text evidence="7">The sequence shown here is derived from an EMBL/GenBank/DDBJ whole genome shotgun (WGS) entry which is preliminary data.</text>
</comment>